<sequence>MLKRFIKIMGIALVMSGIFYLPDVYRYMADGVLYVGKGDGMKQMIPFQLYLYEHFKHARMWYDLSFGLGGDYFTSLSYYYSTSLVSYGTFALLHLYQLMDRQSTVEQLIHMQYVTAVLKCSFVFSATYYAAKEIGIRHKMAMLAAVLYSWSTIFYYFTFTWSFFSDVMIYLPLSVLGIERLLRRKKPLVFILSIAVTVFSNFYLAYYEMIAVGVYFLFRIIRQHEEDRFTRTRALTTTVLSAITGFMIGNIGFVAGVSSFLNNDRTLEKLKIPLLIGWSSDNNIFYGGFHLVVMFVAVIALFSFSLYRYYYYRLFAVTTWILMAGSLTPFVGSLFNGFSMPQRRWVYILAFSTAMLSALFIQHLAELSIRQLVYAAVPVVLVIIISALMQRDFHYWILYIPIILLLMMLYLKEKSTRLLNVIIFAIAMCQLTLIQDYHYGVQHKYFKTKDYMTEKVYNPAMQKEINQIKKGQADDFRRITLSDDSSVNVPMYYRFNGTMLYSSIFDKKILKFYEEELQIAQHKQKNSYYANLSGRTNLASLYNVDYFITAEDDHPTLFEKVDAFTANKTYELSKNPYPLPSVRVAEQTFAASSLHTPLARERAMLEGVVKETGTAGNFEAENILPAATLRTEYAEWTDGLLNVERDGGGLVIKLDKEQTSRYKELYITMKTDIAAPADKDFYVQVNEKKLMKPKKDYKYRREAKDIVMNIKATDDIHIHFPAGRYHLSLKSVQGEDYTSLKKAYHHYRKHPLTFTRKRNAFEVDLQGDKGTLVFPMPYAVGLKAYVDGEARPVEAVNYLMTGVPVKEGDRKVVLTYTPPYLKWGSVVMLLGLAGASLLNRWIRKNNQLS</sequence>
<feature type="transmembrane region" description="Helical" evidence="1">
    <location>
        <begin position="314"/>
        <end position="339"/>
    </location>
</feature>
<dbReference type="PANTHER" id="PTHR38454:SF1">
    <property type="entry name" value="INTEGRAL MEMBRANE PROTEIN"/>
    <property type="match status" value="1"/>
</dbReference>
<dbReference type="Pfam" id="PF09586">
    <property type="entry name" value="YfhO"/>
    <property type="match status" value="1"/>
</dbReference>
<feature type="transmembrane region" description="Helical" evidence="1">
    <location>
        <begin position="284"/>
        <end position="307"/>
    </location>
</feature>
<feature type="transmembrane region" description="Helical" evidence="1">
    <location>
        <begin position="395"/>
        <end position="411"/>
    </location>
</feature>
<feature type="transmembrane region" description="Helical" evidence="1">
    <location>
        <begin position="239"/>
        <end position="261"/>
    </location>
</feature>
<dbReference type="AlphaFoldDB" id="A0A9Q8CJL6"/>
<comment type="caution">
    <text evidence="2">The sequence shown here is derived from an EMBL/GenBank/DDBJ whole genome shotgun (WGS) entry which is preliminary data.</text>
</comment>
<feature type="transmembrane region" description="Helical" evidence="1">
    <location>
        <begin position="143"/>
        <end position="164"/>
    </location>
</feature>
<dbReference type="PANTHER" id="PTHR38454">
    <property type="entry name" value="INTEGRAL MEMBRANE PROTEIN-RELATED"/>
    <property type="match status" value="1"/>
</dbReference>
<dbReference type="OrthoDB" id="9815466at2"/>
<reference evidence="2 3" key="1">
    <citation type="submission" date="2019-01" db="EMBL/GenBank/DDBJ databases">
        <title>Draft genome sequences of the type strains of six Macrococcus species.</title>
        <authorList>
            <person name="Mazhar S."/>
            <person name="Altermann E."/>
            <person name="Hill C."/>
            <person name="Mcauliffe O."/>
        </authorList>
    </citation>
    <scope>NUCLEOTIDE SEQUENCE [LARGE SCALE GENOMIC DNA]</scope>
    <source>
        <strain evidence="2 3">ATCC 51828</strain>
    </source>
</reference>
<keyword evidence="1" id="KW-0472">Membrane</keyword>
<dbReference type="InterPro" id="IPR018580">
    <property type="entry name" value="Uncharacterised_YfhO"/>
</dbReference>
<feature type="transmembrane region" description="Helical" evidence="1">
    <location>
        <begin position="345"/>
        <end position="365"/>
    </location>
</feature>
<dbReference type="Proteomes" id="UP000295280">
    <property type="component" value="Unassembled WGS sequence"/>
</dbReference>
<evidence type="ECO:0000313" key="3">
    <source>
        <dbReference type="Proteomes" id="UP000295280"/>
    </source>
</evidence>
<feature type="transmembrane region" description="Helical" evidence="1">
    <location>
        <begin position="111"/>
        <end position="131"/>
    </location>
</feature>
<dbReference type="RefSeq" id="WP_133418250.1">
    <property type="nucleotide sequence ID" value="NZ_SCWD01000004.1"/>
</dbReference>
<accession>A0A9Q8CJL6</accession>
<name>A0A9Q8CJL6_9STAP</name>
<feature type="transmembrane region" description="Helical" evidence="1">
    <location>
        <begin position="372"/>
        <end position="389"/>
    </location>
</feature>
<feature type="transmembrane region" description="Helical" evidence="1">
    <location>
        <begin position="188"/>
        <end position="218"/>
    </location>
</feature>
<organism evidence="2 3">
    <name type="scientific">Macrococcus carouselicus</name>
    <dbReference type="NCBI Taxonomy" id="69969"/>
    <lineage>
        <taxon>Bacteria</taxon>
        <taxon>Bacillati</taxon>
        <taxon>Bacillota</taxon>
        <taxon>Bacilli</taxon>
        <taxon>Bacillales</taxon>
        <taxon>Staphylococcaceae</taxon>
        <taxon>Macrococcus</taxon>
    </lineage>
</organism>
<dbReference type="EMBL" id="SCWD01000004">
    <property type="protein sequence ID" value="TDM00754.1"/>
    <property type="molecule type" value="Genomic_DNA"/>
</dbReference>
<keyword evidence="1" id="KW-0812">Transmembrane</keyword>
<evidence type="ECO:0000313" key="2">
    <source>
        <dbReference type="EMBL" id="TDM00754.1"/>
    </source>
</evidence>
<gene>
    <name evidence="2" type="ORF">ERX40_09435</name>
</gene>
<protein>
    <recommendedName>
        <fullName evidence="4">YfhO family protein</fullName>
    </recommendedName>
</protein>
<proteinExistence type="predicted"/>
<keyword evidence="1" id="KW-1133">Transmembrane helix</keyword>
<keyword evidence="3" id="KW-1185">Reference proteome</keyword>
<evidence type="ECO:0000256" key="1">
    <source>
        <dbReference type="SAM" id="Phobius"/>
    </source>
</evidence>
<feature type="transmembrane region" description="Helical" evidence="1">
    <location>
        <begin position="78"/>
        <end position="99"/>
    </location>
</feature>
<feature type="transmembrane region" description="Helical" evidence="1">
    <location>
        <begin position="418"/>
        <end position="439"/>
    </location>
</feature>
<evidence type="ECO:0008006" key="4">
    <source>
        <dbReference type="Google" id="ProtNLM"/>
    </source>
</evidence>